<reference evidence="7 8" key="1">
    <citation type="journal article" date="2005" name="Nucleic Acids Res.">
        <title>Genomic blueprint of Hahella chejuensis, a marine microbe producing an algicidal agent.</title>
        <authorList>
            <person name="Jeong H."/>
            <person name="Yim J.H."/>
            <person name="Lee C."/>
            <person name="Choi S.-H."/>
            <person name="Park Y.K."/>
            <person name="Yoon S.H."/>
            <person name="Hur C.-G."/>
            <person name="Kang H.-Y."/>
            <person name="Kim D."/>
            <person name="Lee H.H."/>
            <person name="Park K.H."/>
            <person name="Park S.-H."/>
            <person name="Park H.-S."/>
            <person name="Lee H.K."/>
            <person name="Oh T.K."/>
            <person name="Kim J.F."/>
        </authorList>
    </citation>
    <scope>NUCLEOTIDE SEQUENCE [LARGE SCALE GENOMIC DNA]</scope>
    <source>
        <strain evidence="7 8">KCTC 2396</strain>
    </source>
</reference>
<dbReference type="eggNOG" id="COG1560">
    <property type="taxonomic scope" value="Bacteria"/>
</dbReference>
<keyword evidence="8" id="KW-1185">Reference proteome</keyword>
<dbReference type="EMBL" id="CP000155">
    <property type="protein sequence ID" value="ABC26946.1"/>
    <property type="molecule type" value="Genomic_DNA"/>
</dbReference>
<dbReference type="PANTHER" id="PTHR30606:SF10">
    <property type="entry name" value="PHOSPHATIDYLINOSITOL MANNOSIDE ACYLTRANSFERASE"/>
    <property type="match status" value="1"/>
</dbReference>
<evidence type="ECO:0000256" key="4">
    <source>
        <dbReference type="ARBA" id="ARBA00022679"/>
    </source>
</evidence>
<keyword evidence="6 7" id="KW-0012">Acyltransferase</keyword>
<dbReference type="STRING" id="349521.HCH_00023"/>
<dbReference type="InterPro" id="IPR004960">
    <property type="entry name" value="LipA_acyltrans"/>
</dbReference>
<evidence type="ECO:0000313" key="7">
    <source>
        <dbReference type="EMBL" id="ABC26946.1"/>
    </source>
</evidence>
<dbReference type="GO" id="GO:0016746">
    <property type="term" value="F:acyltransferase activity"/>
    <property type="evidence" value="ECO:0007669"/>
    <property type="project" value="UniProtKB-KW"/>
</dbReference>
<dbReference type="PIRSF" id="PIRSF026649">
    <property type="entry name" value="MsbB"/>
    <property type="match status" value="1"/>
</dbReference>
<proteinExistence type="predicted"/>
<dbReference type="Proteomes" id="UP000000238">
    <property type="component" value="Chromosome"/>
</dbReference>
<accession>Q2SQX8</accession>
<dbReference type="HOGENOM" id="CLU_049421_0_0_6"/>
<keyword evidence="3" id="KW-0997">Cell inner membrane</keyword>
<evidence type="ECO:0000256" key="1">
    <source>
        <dbReference type="ARBA" id="ARBA00004533"/>
    </source>
</evidence>
<keyword evidence="5" id="KW-0472">Membrane</keyword>
<evidence type="ECO:0000256" key="2">
    <source>
        <dbReference type="ARBA" id="ARBA00022475"/>
    </source>
</evidence>
<dbReference type="GO" id="GO:0005886">
    <property type="term" value="C:plasma membrane"/>
    <property type="evidence" value="ECO:0007669"/>
    <property type="project" value="UniProtKB-SubCell"/>
</dbReference>
<dbReference type="AlphaFoldDB" id="Q2SQX8"/>
<gene>
    <name evidence="7" type="ordered locus">HCH_00023</name>
</gene>
<dbReference type="PANTHER" id="PTHR30606">
    <property type="entry name" value="LIPID A BIOSYNTHESIS LAUROYL ACYLTRANSFERASE"/>
    <property type="match status" value="1"/>
</dbReference>
<dbReference type="GO" id="GO:0009247">
    <property type="term" value="P:glycolipid biosynthetic process"/>
    <property type="evidence" value="ECO:0007669"/>
    <property type="project" value="UniProtKB-ARBA"/>
</dbReference>
<evidence type="ECO:0000256" key="3">
    <source>
        <dbReference type="ARBA" id="ARBA00022519"/>
    </source>
</evidence>
<name>Q2SQX8_HAHCH</name>
<dbReference type="KEGG" id="hch:HCH_00023"/>
<evidence type="ECO:0000313" key="8">
    <source>
        <dbReference type="Proteomes" id="UP000000238"/>
    </source>
</evidence>
<keyword evidence="4 7" id="KW-0808">Transferase</keyword>
<keyword evidence="2" id="KW-1003">Cell membrane</keyword>
<protein>
    <submittedName>
        <fullName evidence="7">Lauroyl/myristoyl acyltransferase</fullName>
    </submittedName>
</protein>
<dbReference type="OrthoDB" id="9803456at2"/>
<dbReference type="RefSeq" id="WP_011394023.1">
    <property type="nucleotide sequence ID" value="NC_007645.1"/>
</dbReference>
<evidence type="ECO:0000256" key="6">
    <source>
        <dbReference type="ARBA" id="ARBA00023315"/>
    </source>
</evidence>
<comment type="subcellular location">
    <subcellularLocation>
        <location evidence="1">Cell inner membrane</location>
    </subcellularLocation>
</comment>
<evidence type="ECO:0000256" key="5">
    <source>
        <dbReference type="ARBA" id="ARBA00023136"/>
    </source>
</evidence>
<dbReference type="CDD" id="cd07984">
    <property type="entry name" value="LPLAT_LABLAT-like"/>
    <property type="match status" value="1"/>
</dbReference>
<dbReference type="Pfam" id="PF03279">
    <property type="entry name" value="Lip_A_acyltrans"/>
    <property type="match status" value="1"/>
</dbReference>
<sequence length="298" mass="33412">MNKSKFIATLIIFLIRLVSKLSLRWAQRLGGWLGSLTWRCNAGPARVTRTNLQRCFPEKSEAEINALGAASMRETGKVAFETGAVWEWPAEKTLSLIKSIDGEHLIKEAEEAGKGLILLAPHLGNWEVAGLFFAARYSMAALYQPPKIEELDDYMRAVRERNGSELVPANKRGVMRLFHILRDQGVIGILPDQEPELSGGVFAPFFGIPANTIKLVSKLIERTGAKVLCVYAKRLPEGEGFVMTVRPVAADIYSEDLDVSAAALNATVEACVRETPEQYQWEYKRFKRRPDGERHFYD</sequence>
<organism evidence="7 8">
    <name type="scientific">Hahella chejuensis (strain KCTC 2396)</name>
    <dbReference type="NCBI Taxonomy" id="349521"/>
    <lineage>
        <taxon>Bacteria</taxon>
        <taxon>Pseudomonadati</taxon>
        <taxon>Pseudomonadota</taxon>
        <taxon>Gammaproteobacteria</taxon>
        <taxon>Oceanospirillales</taxon>
        <taxon>Hahellaceae</taxon>
        <taxon>Hahella</taxon>
    </lineage>
</organism>